<evidence type="ECO:0000256" key="1">
    <source>
        <dbReference type="SAM" id="Coils"/>
    </source>
</evidence>
<reference evidence="4" key="1">
    <citation type="submission" date="2016-10" db="EMBL/GenBank/DDBJ databases">
        <authorList>
            <person name="Varghese N."/>
            <person name="Submissions S."/>
        </authorList>
    </citation>
    <scope>NUCLEOTIDE SEQUENCE [LARGE SCALE GENOMIC DNA]</scope>
    <source>
        <strain evidence="4">Nm10</strain>
    </source>
</reference>
<keyword evidence="2" id="KW-1133">Transmembrane helix</keyword>
<keyword evidence="4" id="KW-1185">Reference proteome</keyword>
<protein>
    <submittedName>
        <fullName evidence="3">Uncharacterized protein</fullName>
    </submittedName>
</protein>
<dbReference type="Proteomes" id="UP000182882">
    <property type="component" value="Unassembled WGS sequence"/>
</dbReference>
<gene>
    <name evidence="3" type="ORF">SAMN05216406_1153</name>
</gene>
<feature type="coiled-coil region" evidence="1">
    <location>
        <begin position="76"/>
        <end position="110"/>
    </location>
</feature>
<dbReference type="AlphaFoldDB" id="A0A1H2ESM5"/>
<feature type="transmembrane region" description="Helical" evidence="2">
    <location>
        <begin position="48"/>
        <end position="66"/>
    </location>
</feature>
<keyword evidence="2" id="KW-0812">Transmembrane</keyword>
<proteinExistence type="predicted"/>
<organism evidence="3 4">
    <name type="scientific">Nitrosomonas ureae</name>
    <dbReference type="NCBI Taxonomy" id="44577"/>
    <lineage>
        <taxon>Bacteria</taxon>
        <taxon>Pseudomonadati</taxon>
        <taxon>Pseudomonadota</taxon>
        <taxon>Betaproteobacteria</taxon>
        <taxon>Nitrosomonadales</taxon>
        <taxon>Nitrosomonadaceae</taxon>
        <taxon>Nitrosomonas</taxon>
    </lineage>
</organism>
<accession>A0A1H2ESM5</accession>
<evidence type="ECO:0000313" key="3">
    <source>
        <dbReference type="EMBL" id="SDT98166.1"/>
    </source>
</evidence>
<dbReference type="EMBL" id="FNLN01000015">
    <property type="protein sequence ID" value="SDT98166.1"/>
    <property type="molecule type" value="Genomic_DNA"/>
</dbReference>
<sequence>MISLRDQQGFPQYKNQGFPDLFPMPESLICTQSLKFISEAKIMKTQKTITAISLIAALFFVGLPFGSASAEEILTAQEHLQLAKHHELLLKEAEDKLVQHKAALEDYEDRPYYYGRRGQDFQSHEKANIREYEKIVAENKAQVAIHYKLAGESQTPQFVSGSSNTQVN</sequence>
<keyword evidence="2" id="KW-0472">Membrane</keyword>
<evidence type="ECO:0000256" key="2">
    <source>
        <dbReference type="SAM" id="Phobius"/>
    </source>
</evidence>
<evidence type="ECO:0000313" key="4">
    <source>
        <dbReference type="Proteomes" id="UP000182882"/>
    </source>
</evidence>
<name>A0A1H2ESM5_9PROT</name>
<keyword evidence="1" id="KW-0175">Coiled coil</keyword>